<gene>
    <name evidence="1" type="ordered locus">Sinac_2008</name>
</gene>
<dbReference type="KEGG" id="saci:Sinac_2008"/>
<dbReference type="HOGENOM" id="CLU_185093_0_0_0"/>
<dbReference type="RefSeq" id="WP_015245524.1">
    <property type="nucleotide sequence ID" value="NC_019892.1"/>
</dbReference>
<dbReference type="AlphaFoldDB" id="L0DAU5"/>
<reference evidence="1 2" key="1">
    <citation type="submission" date="2012-02" db="EMBL/GenBank/DDBJ databases">
        <title>Complete sequence of chromosome of Singulisphaera acidiphila DSM 18658.</title>
        <authorList>
            <consortium name="US DOE Joint Genome Institute (JGI-PGF)"/>
            <person name="Lucas S."/>
            <person name="Copeland A."/>
            <person name="Lapidus A."/>
            <person name="Glavina del Rio T."/>
            <person name="Dalin E."/>
            <person name="Tice H."/>
            <person name="Bruce D."/>
            <person name="Goodwin L."/>
            <person name="Pitluck S."/>
            <person name="Peters L."/>
            <person name="Ovchinnikova G."/>
            <person name="Chertkov O."/>
            <person name="Kyrpides N."/>
            <person name="Mavromatis K."/>
            <person name="Ivanova N."/>
            <person name="Brettin T."/>
            <person name="Detter J.C."/>
            <person name="Han C."/>
            <person name="Larimer F."/>
            <person name="Land M."/>
            <person name="Hauser L."/>
            <person name="Markowitz V."/>
            <person name="Cheng J.-F."/>
            <person name="Hugenholtz P."/>
            <person name="Woyke T."/>
            <person name="Wu D."/>
            <person name="Tindall B."/>
            <person name="Pomrenke H."/>
            <person name="Brambilla E."/>
            <person name="Klenk H.-P."/>
            <person name="Eisen J.A."/>
        </authorList>
    </citation>
    <scope>NUCLEOTIDE SEQUENCE [LARGE SCALE GENOMIC DNA]</scope>
    <source>
        <strain evidence="2">ATCC BAA-1392 / DSM 18658 / VKM B-2454 / MOB10</strain>
    </source>
</reference>
<proteinExistence type="predicted"/>
<dbReference type="OrthoDB" id="8856782at2"/>
<accession>L0DAU5</accession>
<organism evidence="1 2">
    <name type="scientific">Singulisphaera acidiphila (strain ATCC BAA-1392 / DSM 18658 / VKM B-2454 / MOB10)</name>
    <dbReference type="NCBI Taxonomy" id="886293"/>
    <lineage>
        <taxon>Bacteria</taxon>
        <taxon>Pseudomonadati</taxon>
        <taxon>Planctomycetota</taxon>
        <taxon>Planctomycetia</taxon>
        <taxon>Isosphaerales</taxon>
        <taxon>Isosphaeraceae</taxon>
        <taxon>Singulisphaera</taxon>
    </lineage>
</organism>
<evidence type="ECO:0000313" key="2">
    <source>
        <dbReference type="Proteomes" id="UP000010798"/>
    </source>
</evidence>
<dbReference type="eggNOG" id="ENOG5033J3U">
    <property type="taxonomic scope" value="Bacteria"/>
</dbReference>
<dbReference type="STRING" id="886293.Sinac_2008"/>
<protein>
    <submittedName>
        <fullName evidence="1">Uncharacterized protein</fullName>
    </submittedName>
</protein>
<evidence type="ECO:0000313" key="1">
    <source>
        <dbReference type="EMBL" id="AGA26357.1"/>
    </source>
</evidence>
<keyword evidence="2" id="KW-1185">Reference proteome</keyword>
<sequence>MRYLSLTLPELTLLVGTRAALGMGLGLLLPDRLPESQRKAVGWTLLLVGAVTTVPFASEVLGKVHASPPVGLPTGAV</sequence>
<dbReference type="EMBL" id="CP003364">
    <property type="protein sequence ID" value="AGA26357.1"/>
    <property type="molecule type" value="Genomic_DNA"/>
</dbReference>
<dbReference type="Proteomes" id="UP000010798">
    <property type="component" value="Chromosome"/>
</dbReference>
<name>L0DAU5_SINAD</name>